<comment type="similarity">
    <text evidence="2">Belongs to the bacteroidetes fimbrillin superfamily. FimA/Mfa1 family.</text>
</comment>
<comment type="subcellular location">
    <subcellularLocation>
        <location evidence="1">Fimbrium</location>
    </subcellularLocation>
</comment>
<evidence type="ECO:0000259" key="5">
    <source>
        <dbReference type="Pfam" id="PF06321"/>
    </source>
</evidence>
<dbReference type="Proteomes" id="UP000651085">
    <property type="component" value="Unassembled WGS sequence"/>
</dbReference>
<evidence type="ECO:0000256" key="1">
    <source>
        <dbReference type="ARBA" id="ARBA00004561"/>
    </source>
</evidence>
<name>A0A926IPB3_9BACT</name>
<dbReference type="RefSeq" id="WP_262433750.1">
    <property type="nucleotide sequence ID" value="NZ_JACRTF010000001.1"/>
</dbReference>
<reference evidence="6" key="1">
    <citation type="submission" date="2020-08" db="EMBL/GenBank/DDBJ databases">
        <title>Genome public.</title>
        <authorList>
            <person name="Liu C."/>
            <person name="Sun Q."/>
        </authorList>
    </citation>
    <scope>NUCLEOTIDE SEQUENCE</scope>
    <source>
        <strain evidence="6">N12</strain>
    </source>
</reference>
<dbReference type="AlphaFoldDB" id="A0A926IPB3"/>
<keyword evidence="7" id="KW-1185">Reference proteome</keyword>
<protein>
    <submittedName>
        <fullName evidence="6">Fimbria major subunit</fullName>
    </submittedName>
</protein>
<keyword evidence="3" id="KW-0732">Signal</keyword>
<organism evidence="6 7">
    <name type="scientific">Jilunia laotingensis</name>
    <dbReference type="NCBI Taxonomy" id="2763675"/>
    <lineage>
        <taxon>Bacteria</taxon>
        <taxon>Pseudomonadati</taxon>
        <taxon>Bacteroidota</taxon>
        <taxon>Bacteroidia</taxon>
        <taxon>Bacteroidales</taxon>
        <taxon>Bacteroidaceae</taxon>
        <taxon>Jilunia</taxon>
    </lineage>
</organism>
<accession>A0A926IPB3</accession>
<sequence>MKRLFILPTILMLVGFWSCQTTIDEESPAIHSSGESNVEISIVANPTTRNIEYSTPDENIIDNLDVLLFDSNGKFVCWRTTFKVNGKLRTTLPVGIDYDAYFLANCRSFIEKMLPDDTAVAQYKGKVDWEFFRNELLDTAPRRLLQNDGAFTNLPMWGVLEKQEVKDDVINYWPLLSLIRSVASVDIYVVADIDNFTMNDATLYYVPDRGFLGDVSSNIINSQAQEAYSPVGMETVLTLESKSYNTVNRSIANKLYLYDNDTEDEAVDKRHTRLVIGAVYNGTKYYYPIDFENSETDKLIKIIRNKKYVFNINSVSGPGYTDKETAAEQPSIHLNVNVVEWNMTEGQMGLSGNYYLWIEKRTVVLYREMPPAVTIGMNSNILSEVITLAFKTDINGATTTLANGIQNNRFKVELISNADGYPIGFKTTALGDFDKDSAAANSDTVVLLSGRIRLEIKLSRVDRGKNDWELDGDIGVDLGE</sequence>
<evidence type="ECO:0000256" key="3">
    <source>
        <dbReference type="ARBA" id="ARBA00022729"/>
    </source>
</evidence>
<dbReference type="GO" id="GO:0009289">
    <property type="term" value="C:pilus"/>
    <property type="evidence" value="ECO:0007669"/>
    <property type="project" value="UniProtKB-SubCell"/>
</dbReference>
<gene>
    <name evidence="6" type="ORF">H8744_04805</name>
</gene>
<dbReference type="Pfam" id="PF06321">
    <property type="entry name" value="P_gingi_FimA"/>
    <property type="match status" value="1"/>
</dbReference>
<feature type="domain" description="Major fimbrial subunit protein N-terminal" evidence="5">
    <location>
        <begin position="49"/>
        <end position="180"/>
    </location>
</feature>
<evidence type="ECO:0000256" key="4">
    <source>
        <dbReference type="ARBA" id="ARBA00023263"/>
    </source>
</evidence>
<dbReference type="Gene3D" id="2.60.40.3690">
    <property type="match status" value="1"/>
</dbReference>
<dbReference type="EMBL" id="JACRTF010000001">
    <property type="protein sequence ID" value="MBC8592576.1"/>
    <property type="molecule type" value="Genomic_DNA"/>
</dbReference>
<evidence type="ECO:0000256" key="2">
    <source>
        <dbReference type="ARBA" id="ARBA00006011"/>
    </source>
</evidence>
<evidence type="ECO:0000313" key="6">
    <source>
        <dbReference type="EMBL" id="MBC8592576.1"/>
    </source>
</evidence>
<dbReference type="InterPro" id="IPR029141">
    <property type="entry name" value="FimA_N"/>
</dbReference>
<evidence type="ECO:0000313" key="7">
    <source>
        <dbReference type="Proteomes" id="UP000651085"/>
    </source>
</evidence>
<keyword evidence="4" id="KW-0281">Fimbrium</keyword>
<comment type="caution">
    <text evidence="6">The sequence shown here is derived from an EMBL/GenBank/DDBJ whole genome shotgun (WGS) entry which is preliminary data.</text>
</comment>
<proteinExistence type="inferred from homology"/>